<dbReference type="PANTHER" id="PTHR48090">
    <property type="entry name" value="UNDECAPRENYL-PHOSPHATE 4-DEOXY-4-FORMAMIDO-L-ARABINOSE TRANSFERASE-RELATED"/>
    <property type="match status" value="1"/>
</dbReference>
<keyword evidence="1" id="KW-1133">Transmembrane helix</keyword>
<dbReference type="Pfam" id="PF00535">
    <property type="entry name" value="Glycos_transf_2"/>
    <property type="match status" value="1"/>
</dbReference>
<dbReference type="SUPFAM" id="SSF53448">
    <property type="entry name" value="Nucleotide-diphospho-sugar transferases"/>
    <property type="match status" value="1"/>
</dbReference>
<dbReference type="Gene3D" id="3.90.550.10">
    <property type="entry name" value="Spore Coat Polysaccharide Biosynthesis Protein SpsA, Chain A"/>
    <property type="match status" value="1"/>
</dbReference>
<proteinExistence type="predicted"/>
<accession>A0A1F7RX33</accession>
<dbReference type="InterPro" id="IPR029044">
    <property type="entry name" value="Nucleotide-diphossugar_trans"/>
</dbReference>
<evidence type="ECO:0000313" key="3">
    <source>
        <dbReference type="EMBL" id="OGL45990.1"/>
    </source>
</evidence>
<name>A0A1F7RX33_9BACT</name>
<feature type="transmembrane region" description="Helical" evidence="1">
    <location>
        <begin position="232"/>
        <end position="252"/>
    </location>
</feature>
<keyword evidence="1" id="KW-0812">Transmembrane</keyword>
<dbReference type="EMBL" id="MGDD01000152">
    <property type="protein sequence ID" value="OGL45990.1"/>
    <property type="molecule type" value="Genomic_DNA"/>
</dbReference>
<evidence type="ECO:0000313" key="4">
    <source>
        <dbReference type="Proteomes" id="UP000179266"/>
    </source>
</evidence>
<dbReference type="Proteomes" id="UP000179266">
    <property type="component" value="Unassembled WGS sequence"/>
</dbReference>
<evidence type="ECO:0000259" key="2">
    <source>
        <dbReference type="Pfam" id="PF00535"/>
    </source>
</evidence>
<keyword evidence="1" id="KW-0472">Membrane</keyword>
<protein>
    <recommendedName>
        <fullName evidence="2">Glycosyltransferase 2-like domain-containing protein</fullName>
    </recommendedName>
</protein>
<dbReference type="CDD" id="cd04179">
    <property type="entry name" value="DPM_DPG-synthase_like"/>
    <property type="match status" value="1"/>
</dbReference>
<dbReference type="PANTHER" id="PTHR48090:SF7">
    <property type="entry name" value="RFBJ PROTEIN"/>
    <property type="match status" value="1"/>
</dbReference>
<comment type="caution">
    <text evidence="3">The sequence shown here is derived from an EMBL/GenBank/DDBJ whole genome shotgun (WGS) entry which is preliminary data.</text>
</comment>
<evidence type="ECO:0000256" key="1">
    <source>
        <dbReference type="SAM" id="Phobius"/>
    </source>
</evidence>
<feature type="transmembrane region" description="Helical" evidence="1">
    <location>
        <begin position="264"/>
        <end position="287"/>
    </location>
</feature>
<feature type="domain" description="Glycosyltransferase 2-like" evidence="2">
    <location>
        <begin position="9"/>
        <end position="165"/>
    </location>
</feature>
<gene>
    <name evidence="3" type="ORF">A2161_11460</name>
</gene>
<organism evidence="3 4">
    <name type="scientific">Candidatus Schekmanbacteria bacterium RBG_13_48_7</name>
    <dbReference type="NCBI Taxonomy" id="1817878"/>
    <lineage>
        <taxon>Bacteria</taxon>
        <taxon>Candidatus Schekmaniibacteriota</taxon>
    </lineage>
</organism>
<dbReference type="AlphaFoldDB" id="A0A1F7RX33"/>
<reference evidence="3 4" key="1">
    <citation type="journal article" date="2016" name="Nat. Commun.">
        <title>Thousands of microbial genomes shed light on interconnected biogeochemical processes in an aquifer system.</title>
        <authorList>
            <person name="Anantharaman K."/>
            <person name="Brown C.T."/>
            <person name="Hug L.A."/>
            <person name="Sharon I."/>
            <person name="Castelle C.J."/>
            <person name="Probst A.J."/>
            <person name="Thomas B.C."/>
            <person name="Singh A."/>
            <person name="Wilkins M.J."/>
            <person name="Karaoz U."/>
            <person name="Brodie E.L."/>
            <person name="Williams K.H."/>
            <person name="Hubbard S.S."/>
            <person name="Banfield J.F."/>
        </authorList>
    </citation>
    <scope>NUCLEOTIDE SEQUENCE [LARGE SCALE GENOMIC DNA]</scope>
</reference>
<sequence>MHFGPRIAVVIPCLNEEKSIGKVVRDFRKELPDAEIVVFDNNSNDLTSFAAREAGANVFYEKRTGKGFAVRAMFNKVDADIYIMVDGDDTYPADEVHKLLKPVLEGRADIVVGNRLTNASNEALNPLHKLGNKIILSLLNFCFKQNLQDILSGYRIMTEEFVNNIFITTSGFEVETELTIQALERRFRILELPISYRPRQEGTKSKIKTWQDGFKIIMTIFMLLRDHRPMTFFPGMALLVFILGLFPGYLVIIDYARSGIVTRLPLALFSTGLMIIAMICFFTGFLVSTINYRFRELDVRLTKIRRKIKEAA</sequence>
<dbReference type="InterPro" id="IPR050256">
    <property type="entry name" value="Glycosyltransferase_2"/>
</dbReference>
<dbReference type="InterPro" id="IPR001173">
    <property type="entry name" value="Glyco_trans_2-like"/>
</dbReference>